<proteinExistence type="predicted"/>
<sequence length="264" mass="30393">MLMCQAKIFTFLVVRLVVKAENFLFLSSRGKRGSHIPTAKIALTARLPWFLLLRKNGFCGRNKAIERFEAHHKTNYHRQATLKGDDFLNIMHGNKDALDKCIDKSRSISGAENREILKPVIDTIIFCERQNIPLRAIAIMLRRHFESCGRNVTYISWNIQNHIAEACNDIFTSKIVGEVNSAKCFSLLKDETTYISCSEQFTFCLRYVKHDSNRGYSLQESFLQFLPVEATTGKNVADTFIRALQERGINCYFLRDQGYDELHP</sequence>
<protein>
    <submittedName>
        <fullName evidence="2">Uncharacterized protein</fullName>
    </submittedName>
</protein>
<feature type="chain" id="PRO_5046654427" evidence="1">
    <location>
        <begin position="21"/>
        <end position="264"/>
    </location>
</feature>
<keyword evidence="1" id="KW-0732">Signal</keyword>
<dbReference type="EMBL" id="JARBHB010000012">
    <property type="protein sequence ID" value="KAJ8871252.1"/>
    <property type="molecule type" value="Genomic_DNA"/>
</dbReference>
<comment type="caution">
    <text evidence="2">The sequence shown here is derived from an EMBL/GenBank/DDBJ whole genome shotgun (WGS) entry which is preliminary data.</text>
</comment>
<keyword evidence="3" id="KW-1185">Reference proteome</keyword>
<evidence type="ECO:0000313" key="2">
    <source>
        <dbReference type="EMBL" id="KAJ8871252.1"/>
    </source>
</evidence>
<gene>
    <name evidence="2" type="ORF">PR048_027558</name>
</gene>
<evidence type="ECO:0000256" key="1">
    <source>
        <dbReference type="SAM" id="SignalP"/>
    </source>
</evidence>
<feature type="signal peptide" evidence="1">
    <location>
        <begin position="1"/>
        <end position="20"/>
    </location>
</feature>
<reference evidence="2 3" key="1">
    <citation type="submission" date="2023-02" db="EMBL/GenBank/DDBJ databases">
        <title>LHISI_Scaffold_Assembly.</title>
        <authorList>
            <person name="Stuart O.P."/>
            <person name="Cleave R."/>
            <person name="Magrath M.J.L."/>
            <person name="Mikheyev A.S."/>
        </authorList>
    </citation>
    <scope>NUCLEOTIDE SEQUENCE [LARGE SCALE GENOMIC DNA]</scope>
    <source>
        <strain evidence="2">Daus_M_001</strain>
        <tissue evidence="2">Leg muscle</tissue>
    </source>
</reference>
<evidence type="ECO:0000313" key="3">
    <source>
        <dbReference type="Proteomes" id="UP001159363"/>
    </source>
</evidence>
<dbReference type="PANTHER" id="PTHR45749:SF21">
    <property type="entry name" value="DUF4371 DOMAIN-CONTAINING PROTEIN"/>
    <property type="match status" value="1"/>
</dbReference>
<name>A0ABQ9GGV7_9NEOP</name>
<accession>A0ABQ9GGV7</accession>
<dbReference type="Proteomes" id="UP001159363">
    <property type="component" value="Chromosome 11"/>
</dbReference>
<organism evidence="2 3">
    <name type="scientific">Dryococelus australis</name>
    <dbReference type="NCBI Taxonomy" id="614101"/>
    <lineage>
        <taxon>Eukaryota</taxon>
        <taxon>Metazoa</taxon>
        <taxon>Ecdysozoa</taxon>
        <taxon>Arthropoda</taxon>
        <taxon>Hexapoda</taxon>
        <taxon>Insecta</taxon>
        <taxon>Pterygota</taxon>
        <taxon>Neoptera</taxon>
        <taxon>Polyneoptera</taxon>
        <taxon>Phasmatodea</taxon>
        <taxon>Verophasmatodea</taxon>
        <taxon>Anareolatae</taxon>
        <taxon>Phasmatidae</taxon>
        <taxon>Eurycanthinae</taxon>
        <taxon>Dryococelus</taxon>
    </lineage>
</organism>
<dbReference type="PANTHER" id="PTHR45749">
    <property type="match status" value="1"/>
</dbReference>